<dbReference type="PANTHER" id="PTHR22901">
    <property type="entry name" value="SIALATE O-ACETYLESTERASE"/>
    <property type="match status" value="1"/>
</dbReference>
<sequence length="777" mass="87223">MRKGRRRGWLPAVVLSFILSIFILESPAFAWNLKDWFQGEQSRETAIEPDLKMYARCEAIMLQVNEKNLQCPRNTFEIWKNIYDGQENTFAGDENGTQKITLDLGTEKMLAGVRFLPSAEEDADPNRCIGMRFLVSKDNKTFLEAAVAEPKDSGDLTAGWHELMFGGAGEYRYVRLEIPAGAKLAEVEWLEYPEWNYTQSSEKGKSDLHLRLYAYDAQKEMDARLVTAVYNYSGIMKNCYLSDQKFVPDTQTEIDLYIPGLVHELGDSYRITVWEEDGSPALAQPLQYRYSGATSDFSVSNLFSDNMMLQADKPLTVWGKAPAMSTVEVTLENVMGGKVAVQTQTGNGSDWEVELGSFSPGGQYTLTIRCGTQFKKFENIIFGDVWLCVGQSNMDYYMLGGEDTAAYLDSEQGKREVENSNIRLLNLWDKGIGGAGAPVNSLPIENDTPAWSEMNRDAANYCSAVGYYFAQGIEREYNIPVGILSAAVGDTEINRWIPFGETFGSFTSTDGGLYFNRVAPFSKLQIRGILMYQGEADQYRTHLTTEQYRDAMAGLVDYYRQIWGEDLPFYWAQLTRYKKDESMIREGQRLALAEIKEPKNAGIISLMDLYGEYEGGTGSCREDIHPHQKKEVAERFLRYAKRDVYGEPNIAVSGPVYESIKIIGDTAELTFTCTGNLTVLPKERYADKTTEKLIAQNGLDTSVPQEFEIAGRDGVFVRASAVIQGNKVLVHSDQVPEPVAVRYAWGAYPEMPNLTDSSGLPALAFCTQLPEEEVEKN</sequence>
<accession>A0A9D5M574</accession>
<dbReference type="InterPro" id="IPR039329">
    <property type="entry name" value="SIAE"/>
</dbReference>
<keyword evidence="4" id="KW-1185">Reference proteome</keyword>
<evidence type="ECO:0000313" key="4">
    <source>
        <dbReference type="Proteomes" id="UP000806542"/>
    </source>
</evidence>
<dbReference type="EMBL" id="JADCKB010000027">
    <property type="protein sequence ID" value="MBE5040919.1"/>
    <property type="molecule type" value="Genomic_DNA"/>
</dbReference>
<evidence type="ECO:0000256" key="1">
    <source>
        <dbReference type="ARBA" id="ARBA00022801"/>
    </source>
</evidence>
<dbReference type="RefSeq" id="WP_226393460.1">
    <property type="nucleotide sequence ID" value="NZ_JADCKB010000027.1"/>
</dbReference>
<comment type="caution">
    <text evidence="3">The sequence shown here is derived from an EMBL/GenBank/DDBJ whole genome shotgun (WGS) entry which is preliminary data.</text>
</comment>
<dbReference type="InterPro" id="IPR005181">
    <property type="entry name" value="SASA"/>
</dbReference>
<protein>
    <recommendedName>
        <fullName evidence="2">Sialate O-acetylesterase domain-containing protein</fullName>
    </recommendedName>
</protein>
<dbReference type="AlphaFoldDB" id="A0A9D5M574"/>
<dbReference type="SUPFAM" id="SSF49785">
    <property type="entry name" value="Galactose-binding domain-like"/>
    <property type="match status" value="1"/>
</dbReference>
<reference evidence="3" key="1">
    <citation type="submission" date="2020-10" db="EMBL/GenBank/DDBJ databases">
        <title>ChiBAC.</title>
        <authorList>
            <person name="Zenner C."/>
            <person name="Hitch T.C.A."/>
            <person name="Clavel T."/>
        </authorList>
    </citation>
    <scope>NUCLEOTIDE SEQUENCE</scope>
    <source>
        <strain evidence="3">DSM 107454</strain>
    </source>
</reference>
<name>A0A9D5M574_9FIRM</name>
<dbReference type="GO" id="GO:0001681">
    <property type="term" value="F:sialate O-acetylesterase activity"/>
    <property type="evidence" value="ECO:0007669"/>
    <property type="project" value="InterPro"/>
</dbReference>
<proteinExistence type="predicted"/>
<keyword evidence="1" id="KW-0378">Hydrolase</keyword>
<dbReference type="InterPro" id="IPR008979">
    <property type="entry name" value="Galactose-bd-like_sf"/>
</dbReference>
<dbReference type="GO" id="GO:0005975">
    <property type="term" value="P:carbohydrate metabolic process"/>
    <property type="evidence" value="ECO:0007669"/>
    <property type="project" value="TreeGrafter"/>
</dbReference>
<dbReference type="SUPFAM" id="SSF52266">
    <property type="entry name" value="SGNH hydrolase"/>
    <property type="match status" value="1"/>
</dbReference>
<dbReference type="PANTHER" id="PTHR22901:SF0">
    <property type="entry name" value="SIALATE O-ACETYLESTERASE"/>
    <property type="match status" value="1"/>
</dbReference>
<dbReference type="InterPro" id="IPR036514">
    <property type="entry name" value="SGNH_hydro_sf"/>
</dbReference>
<evidence type="ECO:0000259" key="2">
    <source>
        <dbReference type="Pfam" id="PF03629"/>
    </source>
</evidence>
<evidence type="ECO:0000313" key="3">
    <source>
        <dbReference type="EMBL" id="MBE5040919.1"/>
    </source>
</evidence>
<feature type="domain" description="Sialate O-acetylesterase" evidence="2">
    <location>
        <begin position="384"/>
        <end position="591"/>
    </location>
</feature>
<dbReference type="Proteomes" id="UP000806542">
    <property type="component" value="Unassembled WGS sequence"/>
</dbReference>
<dbReference type="Gene3D" id="2.60.120.260">
    <property type="entry name" value="Galactose-binding domain-like"/>
    <property type="match status" value="1"/>
</dbReference>
<gene>
    <name evidence="3" type="ORF">INF28_10655</name>
</gene>
<dbReference type="Gene3D" id="3.40.50.1110">
    <property type="entry name" value="SGNH hydrolase"/>
    <property type="match status" value="1"/>
</dbReference>
<organism evidence="3 4">
    <name type="scientific">Ructibacterium gallinarum</name>
    <dbReference type="NCBI Taxonomy" id="2779355"/>
    <lineage>
        <taxon>Bacteria</taxon>
        <taxon>Bacillati</taxon>
        <taxon>Bacillota</taxon>
        <taxon>Clostridia</taxon>
        <taxon>Eubacteriales</taxon>
        <taxon>Oscillospiraceae</taxon>
        <taxon>Ructibacterium</taxon>
    </lineage>
</organism>
<dbReference type="Pfam" id="PF03629">
    <property type="entry name" value="SASA"/>
    <property type="match status" value="1"/>
</dbReference>